<proteinExistence type="predicted"/>
<dbReference type="EMBL" id="REGW02000006">
    <property type="protein sequence ID" value="KAE8294932.1"/>
    <property type="molecule type" value="Genomic_DNA"/>
</dbReference>
<dbReference type="GO" id="GO:0005829">
    <property type="term" value="C:cytosol"/>
    <property type="evidence" value="ECO:0007669"/>
    <property type="project" value="TreeGrafter"/>
</dbReference>
<feature type="compositionally biased region" description="Low complexity" evidence="1">
    <location>
        <begin position="123"/>
        <end position="135"/>
    </location>
</feature>
<feature type="region of interest" description="Disordered" evidence="1">
    <location>
        <begin position="581"/>
        <end position="605"/>
    </location>
</feature>
<feature type="compositionally biased region" description="Polar residues" evidence="1">
    <location>
        <begin position="679"/>
        <end position="698"/>
    </location>
</feature>
<feature type="compositionally biased region" description="Basic and acidic residues" evidence="1">
    <location>
        <begin position="220"/>
        <end position="229"/>
    </location>
</feature>
<dbReference type="PANTHER" id="PTHR21553">
    <property type="entry name" value="ALMS1-RELATED"/>
    <property type="match status" value="1"/>
</dbReference>
<feature type="region of interest" description="Disordered" evidence="1">
    <location>
        <begin position="623"/>
        <end position="774"/>
    </location>
</feature>
<feature type="region of interest" description="Disordered" evidence="1">
    <location>
        <begin position="388"/>
        <end position="456"/>
    </location>
</feature>
<name>A0A6G0IUK5_LARCR</name>
<accession>A0A6G0IUK5</accession>
<evidence type="ECO:0000313" key="3">
    <source>
        <dbReference type="Proteomes" id="UP000424527"/>
    </source>
</evidence>
<protein>
    <submittedName>
        <fullName evidence="2">Uncharacterized protein</fullName>
    </submittedName>
</protein>
<dbReference type="GO" id="GO:0005813">
    <property type="term" value="C:centrosome"/>
    <property type="evidence" value="ECO:0007669"/>
    <property type="project" value="TreeGrafter"/>
</dbReference>
<feature type="compositionally biased region" description="Polar residues" evidence="1">
    <location>
        <begin position="49"/>
        <end position="67"/>
    </location>
</feature>
<feature type="region of interest" description="Disordered" evidence="1">
    <location>
        <begin position="814"/>
        <end position="839"/>
    </location>
</feature>
<feature type="compositionally biased region" description="Basic and acidic residues" evidence="1">
    <location>
        <begin position="636"/>
        <end position="657"/>
    </location>
</feature>
<dbReference type="GO" id="GO:0005814">
    <property type="term" value="C:centriole"/>
    <property type="evidence" value="ECO:0007669"/>
    <property type="project" value="TreeGrafter"/>
</dbReference>
<dbReference type="AlphaFoldDB" id="A0A6G0IUK5"/>
<feature type="compositionally biased region" description="Basic and acidic residues" evidence="1">
    <location>
        <begin position="701"/>
        <end position="713"/>
    </location>
</feature>
<dbReference type="PANTHER" id="PTHR21553:SF26">
    <property type="entry name" value="ALMS MOTIF DOMAIN-CONTAINING PROTEIN"/>
    <property type="match status" value="1"/>
</dbReference>
<feature type="region of interest" description="Disordered" evidence="1">
    <location>
        <begin position="470"/>
        <end position="527"/>
    </location>
</feature>
<keyword evidence="3" id="KW-1185">Reference proteome</keyword>
<dbReference type="GO" id="GO:0046599">
    <property type="term" value="P:regulation of centriole replication"/>
    <property type="evidence" value="ECO:0007669"/>
    <property type="project" value="TreeGrafter"/>
</dbReference>
<feature type="compositionally biased region" description="Basic and acidic residues" evidence="1">
    <location>
        <begin position="68"/>
        <end position="82"/>
    </location>
</feature>
<feature type="region of interest" description="Disordered" evidence="1">
    <location>
        <begin position="1"/>
        <end position="150"/>
    </location>
</feature>
<dbReference type="Proteomes" id="UP000424527">
    <property type="component" value="Unassembled WGS sequence"/>
</dbReference>
<feature type="compositionally biased region" description="Polar residues" evidence="1">
    <location>
        <begin position="136"/>
        <end position="148"/>
    </location>
</feature>
<comment type="caution">
    <text evidence="2">The sequence shown here is derived from an EMBL/GenBank/DDBJ whole genome shotgun (WGS) entry which is preliminary data.</text>
</comment>
<gene>
    <name evidence="2" type="ORF">D5F01_LYC05854</name>
</gene>
<organism evidence="2 3">
    <name type="scientific">Larimichthys crocea</name>
    <name type="common">Large yellow croaker</name>
    <name type="synonym">Pseudosciaena crocea</name>
    <dbReference type="NCBI Taxonomy" id="215358"/>
    <lineage>
        <taxon>Eukaryota</taxon>
        <taxon>Metazoa</taxon>
        <taxon>Chordata</taxon>
        <taxon>Craniata</taxon>
        <taxon>Vertebrata</taxon>
        <taxon>Euteleostomi</taxon>
        <taxon>Actinopterygii</taxon>
        <taxon>Neopterygii</taxon>
        <taxon>Teleostei</taxon>
        <taxon>Neoteleostei</taxon>
        <taxon>Acanthomorphata</taxon>
        <taxon>Eupercaria</taxon>
        <taxon>Sciaenidae</taxon>
        <taxon>Larimichthys</taxon>
    </lineage>
</organism>
<sequence>MKMMTEQHELSAIQEVETPVNSSLVTGLEDSVKLPSQTVGWDPQEESDSSVSSDRTLQTPSWSSSEQRTAEDERRARGDSVVRKTSRLSSDSGRGADYSGPAITSYRSFTESAQRPPDSDCLSSTTISSGSYITTDPEQNEPNVNTDKSLPIRLHVEQDGGATSLNVFSPSGQNFSMNSSTAARPAPDVDSLFSDSSIQRIIDRYTRELNFSLSTTGRTADGEGSHVDDPGSVSQQSLVRVSERSRCLPSDAAAAQRSVQEWDNTVNPILEHFSVEGTEQDSFRPLIGRLADQSSCLAVDHRDSTMEQLVGQPSAHSSMIGQLPGLPVGLDQGGWDSTLSRMIGRLSHQSSPHWLSGGHDFYAGQMMSEQSATWLDEESRMRPLVGELDESTGHHSGSSGERTRVDPDVSTEASVPSFPALPPEASSHSASDPAVNPHPQDQDQNQTSPMDLGPERTEDSFHLLVAEVTHNETAEPSVNFHAVPDSPEGRPASCEQSASAPPEEFETHDDPSIESELSPERLRTDKPPSCLTPPHALHESFSQLITSQHHPHEVELTALSLSNLTMCDDALTLKLQPEEPFRELESEQTVRPASEKLSEAGSEKGILEQSEITLVSLTDTTLQDQETTITDEDGVWDDKHPDRVMEEGQKETEESHSLEQTPEDENQTPPVTLLEIQWGPSQDLQQVYQQKRQALLQRSSHRVEEIKSRRDGPKVQPEVQAPPREQSKAKDSQPVSCKSKTKTEPQPKMNTKSEGGRAEQQTSDKSGFKQKKVQCRPSVSDCRLKICTPEQRKLDVTEMHQRTQRLYEQLEEVKHQKAARSRQEASAENRLKAKEFHKV</sequence>
<feature type="compositionally biased region" description="Polar residues" evidence="1">
    <location>
        <begin position="748"/>
        <end position="765"/>
    </location>
</feature>
<evidence type="ECO:0000256" key="1">
    <source>
        <dbReference type="SAM" id="MobiDB-lite"/>
    </source>
</evidence>
<evidence type="ECO:0000313" key="2">
    <source>
        <dbReference type="EMBL" id="KAE8294932.1"/>
    </source>
</evidence>
<feature type="compositionally biased region" description="Basic and acidic residues" evidence="1">
    <location>
        <begin position="593"/>
        <end position="605"/>
    </location>
</feature>
<reference evidence="2 3" key="1">
    <citation type="submission" date="2019-07" db="EMBL/GenBank/DDBJ databases">
        <title>Chromosome genome assembly for large yellow croaker.</title>
        <authorList>
            <person name="Xiao S."/>
        </authorList>
    </citation>
    <scope>NUCLEOTIDE SEQUENCE [LARGE SCALE GENOMIC DNA]</scope>
    <source>
        <strain evidence="2">JMULYC20181020</strain>
        <tissue evidence="2">Muscle</tissue>
    </source>
</reference>
<feature type="region of interest" description="Disordered" evidence="1">
    <location>
        <begin position="216"/>
        <end position="246"/>
    </location>
</feature>